<dbReference type="PROSITE" id="PS50294">
    <property type="entry name" value="WD_REPEATS_REGION"/>
    <property type="match status" value="1"/>
</dbReference>
<evidence type="ECO:0000256" key="3">
    <source>
        <dbReference type="ARBA" id="ARBA00022574"/>
    </source>
</evidence>
<reference evidence="9" key="3">
    <citation type="submission" date="2025-09" db="UniProtKB">
        <authorList>
            <consortium name="Ensembl"/>
        </authorList>
    </citation>
    <scope>IDENTIFICATION</scope>
</reference>
<dbReference type="Pfam" id="PF00400">
    <property type="entry name" value="WD40"/>
    <property type="match status" value="4"/>
</dbReference>
<protein>
    <recommendedName>
        <fullName evidence="6">Angio-associated migratory cell protein</fullName>
    </recommendedName>
</protein>
<dbReference type="PANTHER" id="PTHR19857">
    <property type="entry name" value="MITOCHONDRIAL DIVISION PROTEIN 1-RELATED"/>
    <property type="match status" value="1"/>
</dbReference>
<keyword evidence="3 7" id="KW-0853">WD repeat</keyword>
<keyword evidence="4" id="KW-0677">Repeat</keyword>
<dbReference type="FunFam" id="2.130.10.10:FF:000074">
    <property type="entry name" value="Angio-associated migratory cell protein-like protein"/>
    <property type="match status" value="1"/>
</dbReference>
<evidence type="ECO:0000256" key="4">
    <source>
        <dbReference type="ARBA" id="ARBA00022737"/>
    </source>
</evidence>
<evidence type="ECO:0000313" key="10">
    <source>
        <dbReference type="Proteomes" id="UP000694399"/>
    </source>
</evidence>
<evidence type="ECO:0000256" key="1">
    <source>
        <dbReference type="ARBA" id="ARBA00004496"/>
    </source>
</evidence>
<dbReference type="PANTHER" id="PTHR19857:SF8">
    <property type="entry name" value="ANGIO-ASSOCIATED MIGRATORY CELL PROTEIN"/>
    <property type="match status" value="1"/>
</dbReference>
<dbReference type="SUPFAM" id="SSF50978">
    <property type="entry name" value="WD40 repeat-like"/>
    <property type="match status" value="1"/>
</dbReference>
<reference evidence="9" key="1">
    <citation type="journal article" date="2019" name="bioRxiv">
        <title>Long live the king: chromosome-level assembly of the lion (Panthera leo) using linked-read, Hi-C, and long read data.</title>
        <authorList>
            <person name="Armstrong E.E."/>
            <person name="Taylor R.W."/>
            <person name="Miller D.E."/>
            <person name="Kaelin C."/>
            <person name="Barsh G."/>
            <person name="Hadly E.A."/>
            <person name="Petrov D."/>
        </authorList>
    </citation>
    <scope>NUCLEOTIDE SEQUENCE [LARGE SCALE GENOMIC DNA]</scope>
</reference>
<feature type="repeat" description="WD" evidence="7">
    <location>
        <begin position="287"/>
        <end position="329"/>
    </location>
</feature>
<dbReference type="InterPro" id="IPR015943">
    <property type="entry name" value="WD40/YVTN_repeat-like_dom_sf"/>
</dbReference>
<evidence type="ECO:0000256" key="8">
    <source>
        <dbReference type="SAM" id="MobiDB-lite"/>
    </source>
</evidence>
<dbReference type="Proteomes" id="UP000694399">
    <property type="component" value="Chromosome C2"/>
</dbReference>
<keyword evidence="2" id="KW-0963">Cytoplasm</keyword>
<evidence type="ECO:0000256" key="5">
    <source>
        <dbReference type="ARBA" id="ARBA00059273"/>
    </source>
</evidence>
<feature type="region of interest" description="Disordered" evidence="8">
    <location>
        <begin position="81"/>
        <end position="104"/>
    </location>
</feature>
<dbReference type="SMART" id="SM00320">
    <property type="entry name" value="WD40"/>
    <property type="match status" value="6"/>
</dbReference>
<comment type="function">
    <text evidence="5">Plays a role in angiogenesis and cell migration. In smooth muscle cell migration, may act through the RhoA pathway.</text>
</comment>
<feature type="region of interest" description="Disordered" evidence="8">
    <location>
        <begin position="163"/>
        <end position="217"/>
    </location>
</feature>
<feature type="compositionally biased region" description="Basic residues" evidence="8">
    <location>
        <begin position="611"/>
        <end position="627"/>
    </location>
</feature>
<feature type="compositionally biased region" description="Low complexity" evidence="8">
    <location>
        <begin position="163"/>
        <end position="179"/>
    </location>
</feature>
<dbReference type="PROSITE" id="PS50082">
    <property type="entry name" value="WD_REPEATS_2"/>
    <property type="match status" value="4"/>
</dbReference>
<dbReference type="InterPro" id="IPR036322">
    <property type="entry name" value="WD40_repeat_dom_sf"/>
</dbReference>
<feature type="repeat" description="WD" evidence="7">
    <location>
        <begin position="456"/>
        <end position="497"/>
    </location>
</feature>
<evidence type="ECO:0000256" key="6">
    <source>
        <dbReference type="ARBA" id="ARBA00072425"/>
    </source>
</evidence>
<feature type="compositionally biased region" description="Basic residues" evidence="8">
    <location>
        <begin position="91"/>
        <end position="104"/>
    </location>
</feature>
<evidence type="ECO:0000256" key="2">
    <source>
        <dbReference type="ARBA" id="ARBA00022490"/>
    </source>
</evidence>
<gene>
    <name evidence="9" type="primary">AAMP</name>
</gene>
<dbReference type="GeneTree" id="ENSGT00940000153648"/>
<name>A0A8C8Y8H4_PANLE</name>
<dbReference type="AlphaFoldDB" id="A0A8C8Y8H4"/>
<dbReference type="Gene3D" id="2.130.10.10">
    <property type="entry name" value="YVTN repeat-like/Quinoprotein amine dehydrogenase"/>
    <property type="match status" value="1"/>
</dbReference>
<evidence type="ECO:0000313" key="9">
    <source>
        <dbReference type="Ensembl" id="ENSPLOP00000028920.1"/>
    </source>
</evidence>
<dbReference type="Ensembl" id="ENSPLOT00000031947.1">
    <property type="protein sequence ID" value="ENSPLOP00000028920.1"/>
    <property type="gene ID" value="ENSPLOG00000021079.1"/>
</dbReference>
<evidence type="ECO:0000256" key="7">
    <source>
        <dbReference type="PROSITE-ProRule" id="PRU00221"/>
    </source>
</evidence>
<feature type="region of interest" description="Disordered" evidence="8">
    <location>
        <begin position="610"/>
        <end position="637"/>
    </location>
</feature>
<proteinExistence type="predicted"/>
<reference evidence="9" key="2">
    <citation type="submission" date="2025-08" db="UniProtKB">
        <authorList>
            <consortium name="Ensembl"/>
        </authorList>
    </citation>
    <scope>IDENTIFICATION</scope>
</reference>
<comment type="subcellular location">
    <subcellularLocation>
        <location evidence="1">Cytoplasm</location>
    </subcellularLocation>
</comment>
<keyword evidence="10" id="KW-1185">Reference proteome</keyword>
<feature type="compositionally biased region" description="Basic residues" evidence="8">
    <location>
        <begin position="188"/>
        <end position="197"/>
    </location>
</feature>
<dbReference type="InterPro" id="IPR001680">
    <property type="entry name" value="WD40_rpt"/>
</dbReference>
<dbReference type="CDD" id="cd00200">
    <property type="entry name" value="WD40"/>
    <property type="match status" value="1"/>
</dbReference>
<accession>A0A8C8Y8H4</accession>
<sequence length="637" mass="68689">MTSCYRWSGCIKRGTPCSPALPGVPLLTPEDAGISRPPALQRRSSYHRRHVQIPPPFTALPAGNCSLRKGPPPLLPSCLQTRNYNSQKPTRGPRRTTLPRRPRRRARSLVSLLLEAEPGRAEFGFSLPRPVPVSQLCPVIGESASQPPSLLAERPPLFLPESRLRLLPPGRRGSSSASSRRADSGRRLGPKKWIGRLRRMESESESGAAADTPPLETLSFHGDEEIIEVVELDPGPPDPDDLAQEMEDVDFEEEEEEEEGNEEGWVLEPQEGVVGSMEGPDDSEVTFALHSASVFCVSLDPKTNTLAVTGGEDDKAFVWRLSDGELLFECAGHKDSVTCAGFSHDSTLVATGDMSGLLKVWQVDTKEEVWSFEAGDLEWMEWHPRAPVLLAGTADGNAWMWKVPNGDCKTFQGPNCPATCGRVLPDGKRAVVGYEDGTIRIWDLKQGSPIHVLKGTEGHQGPLTCVATNQDGSLILTGSVDCQAKLVSATTGKVVGVFRPETVASQPSVGEGEESESNSVESLGFCSVMPLAAVGYLDGTLAIYDLSTQTLRHQCQHQVQAARSYGCGSLLPSSLREAGGGTRLSAVPPLTSAVSLSYPGVVGHRATAVGGRHRRGLHLQPGRHRAPLGRSDRPLAY</sequence>
<feature type="repeat" description="WD" evidence="7">
    <location>
        <begin position="425"/>
        <end position="452"/>
    </location>
</feature>
<dbReference type="InterPro" id="IPR051179">
    <property type="entry name" value="WD_repeat_multifunction"/>
</dbReference>
<dbReference type="GO" id="GO:0005829">
    <property type="term" value="C:cytosol"/>
    <property type="evidence" value="ECO:0007669"/>
    <property type="project" value="TreeGrafter"/>
</dbReference>
<organism evidence="9 10">
    <name type="scientific">Panthera leo</name>
    <name type="common">Lion</name>
    <dbReference type="NCBI Taxonomy" id="9689"/>
    <lineage>
        <taxon>Eukaryota</taxon>
        <taxon>Metazoa</taxon>
        <taxon>Chordata</taxon>
        <taxon>Craniata</taxon>
        <taxon>Vertebrata</taxon>
        <taxon>Euteleostomi</taxon>
        <taxon>Mammalia</taxon>
        <taxon>Eutheria</taxon>
        <taxon>Laurasiatheria</taxon>
        <taxon>Carnivora</taxon>
        <taxon>Feliformia</taxon>
        <taxon>Felidae</taxon>
        <taxon>Pantherinae</taxon>
        <taxon>Panthera</taxon>
    </lineage>
</organism>
<feature type="repeat" description="WD" evidence="7">
    <location>
        <begin position="330"/>
        <end position="371"/>
    </location>
</feature>